<dbReference type="SUPFAM" id="SSF74650">
    <property type="entry name" value="Galactose mutarotase-like"/>
    <property type="match status" value="1"/>
</dbReference>
<dbReference type="Gene3D" id="2.70.98.10">
    <property type="match status" value="1"/>
</dbReference>
<name>A0A2W4W2L6_9CYAN</name>
<dbReference type="GO" id="GO:0016853">
    <property type="term" value="F:isomerase activity"/>
    <property type="evidence" value="ECO:0007669"/>
    <property type="project" value="InterPro"/>
</dbReference>
<dbReference type="GO" id="GO:0005975">
    <property type="term" value="P:carbohydrate metabolic process"/>
    <property type="evidence" value="ECO:0007669"/>
    <property type="project" value="InterPro"/>
</dbReference>
<dbReference type="Pfam" id="PF01263">
    <property type="entry name" value="Aldose_epim"/>
    <property type="match status" value="1"/>
</dbReference>
<dbReference type="Proteomes" id="UP000249467">
    <property type="component" value="Unassembled WGS sequence"/>
</dbReference>
<dbReference type="AlphaFoldDB" id="A0A2W4W2L6"/>
<gene>
    <name evidence="1" type="ORF">DCF19_21925</name>
</gene>
<dbReference type="PANTHER" id="PTHR11122">
    <property type="entry name" value="APOSPORY-ASSOCIATED PROTEIN C-RELATED"/>
    <property type="match status" value="1"/>
</dbReference>
<dbReference type="PANTHER" id="PTHR11122:SF13">
    <property type="entry name" value="GLUCOSE-6-PHOSPHATE 1-EPIMERASE"/>
    <property type="match status" value="1"/>
</dbReference>
<comment type="caution">
    <text evidence="1">The sequence shown here is derived from an EMBL/GenBank/DDBJ whole genome shotgun (WGS) entry which is preliminary data.</text>
</comment>
<dbReference type="InterPro" id="IPR014718">
    <property type="entry name" value="GH-type_carb-bd"/>
</dbReference>
<proteinExistence type="predicted"/>
<organism evidence="1 2">
    <name type="scientific">Pseudanabaena frigida</name>
    <dbReference type="NCBI Taxonomy" id="945775"/>
    <lineage>
        <taxon>Bacteria</taxon>
        <taxon>Bacillati</taxon>
        <taxon>Cyanobacteriota</taxon>
        <taxon>Cyanophyceae</taxon>
        <taxon>Pseudanabaenales</taxon>
        <taxon>Pseudanabaenaceae</taxon>
        <taxon>Pseudanabaena</taxon>
    </lineage>
</organism>
<dbReference type="GO" id="GO:0030246">
    <property type="term" value="F:carbohydrate binding"/>
    <property type="evidence" value="ECO:0007669"/>
    <property type="project" value="InterPro"/>
</dbReference>
<protein>
    <submittedName>
        <fullName evidence="1">Aldose epimerase</fullName>
    </submittedName>
</protein>
<dbReference type="InterPro" id="IPR011013">
    <property type="entry name" value="Gal_mutarotase_sf_dom"/>
</dbReference>
<dbReference type="EMBL" id="QBML01000042">
    <property type="protein sequence ID" value="PZO36319.1"/>
    <property type="molecule type" value="Genomic_DNA"/>
</dbReference>
<accession>A0A2W4W2L6</accession>
<dbReference type="CDD" id="cd09025">
    <property type="entry name" value="Aldose_epim_Slr1438"/>
    <property type="match status" value="1"/>
</dbReference>
<reference evidence="1 2" key="2">
    <citation type="submission" date="2018-06" db="EMBL/GenBank/DDBJ databases">
        <title>Metagenomic assembly of (sub)arctic Cyanobacteria and their associated microbiome from non-axenic cultures.</title>
        <authorList>
            <person name="Baurain D."/>
        </authorList>
    </citation>
    <scope>NUCLEOTIDE SEQUENCE [LARGE SCALE GENOMIC DNA]</scope>
    <source>
        <strain evidence="1">ULC066bin1</strain>
    </source>
</reference>
<reference evidence="1 2" key="1">
    <citation type="submission" date="2018-04" db="EMBL/GenBank/DDBJ databases">
        <authorList>
            <person name="Go L.Y."/>
            <person name="Mitchell J.A."/>
        </authorList>
    </citation>
    <scope>NUCLEOTIDE SEQUENCE [LARGE SCALE GENOMIC DNA]</scope>
    <source>
        <strain evidence="1">ULC066bin1</strain>
    </source>
</reference>
<dbReference type="InterPro" id="IPR008183">
    <property type="entry name" value="Aldose_1/G6P_1-epimerase"/>
</dbReference>
<sequence>MYKVSSQQKQYHTYILSDESANSQIEVVPERGGIITSWRIDNQEVFYLDAERFTHPDLSVRGGNPILFPLCGNLPNDTYNVDGTDYKIKQHGFARELPWTVTSQSNDGGASVTIELGSNEQTKAVYPFDFHLAFTYTLRGNTLEIHQEYTNLSSTPMPFSSGFHPYFLCGDKNQIEANIPSVRYEDNRTKESFDFDGKFNFDQDEIDSVFGKLSSRSTSVTDNDRKLKIAIDYDDFYTYLVFWTVKGKDFYCLEPWSATRNSLNTKEYLTVLEPNASCTATVSITASFS</sequence>
<evidence type="ECO:0000313" key="2">
    <source>
        <dbReference type="Proteomes" id="UP000249467"/>
    </source>
</evidence>
<evidence type="ECO:0000313" key="1">
    <source>
        <dbReference type="EMBL" id="PZO36319.1"/>
    </source>
</evidence>